<organism evidence="1 2">
    <name type="scientific">Perkinsus olseni</name>
    <name type="common">Perkinsus atlanticus</name>
    <dbReference type="NCBI Taxonomy" id="32597"/>
    <lineage>
        <taxon>Eukaryota</taxon>
        <taxon>Sar</taxon>
        <taxon>Alveolata</taxon>
        <taxon>Perkinsozoa</taxon>
        <taxon>Perkinsea</taxon>
        <taxon>Perkinsida</taxon>
        <taxon>Perkinsidae</taxon>
        <taxon>Perkinsus</taxon>
    </lineage>
</organism>
<evidence type="ECO:0000313" key="2">
    <source>
        <dbReference type="Proteomes" id="UP000574390"/>
    </source>
</evidence>
<dbReference type="Proteomes" id="UP000574390">
    <property type="component" value="Unassembled WGS sequence"/>
</dbReference>
<proteinExistence type="predicted"/>
<name>A0A7J6TSI4_PEROL</name>
<reference evidence="1 2" key="1">
    <citation type="submission" date="2020-04" db="EMBL/GenBank/DDBJ databases">
        <title>Perkinsus olseni comparative genomics.</title>
        <authorList>
            <person name="Bogema D.R."/>
        </authorList>
    </citation>
    <scope>NUCLEOTIDE SEQUENCE [LARGE SCALE GENOMIC DNA]</scope>
    <source>
        <strain evidence="1">ATCC PRA-205</strain>
    </source>
</reference>
<comment type="caution">
    <text evidence="1">The sequence shown here is derived from an EMBL/GenBank/DDBJ whole genome shotgun (WGS) entry which is preliminary data.</text>
</comment>
<gene>
    <name evidence="1" type="ORF">FOZ62_022671</name>
</gene>
<evidence type="ECO:0000313" key="1">
    <source>
        <dbReference type="EMBL" id="KAF4748163.1"/>
    </source>
</evidence>
<dbReference type="AlphaFoldDB" id="A0A7J6TSI4"/>
<sequence>MSRMFFDENPTAGLEVNGIYRGGGQGELTVPIRQTDSVATPVEPSLLRSNIDTGGAEGIAVRYDRHSRRMFVYIVTDDEEGRVPTVLTSFEWKPRRSRR</sequence>
<protein>
    <submittedName>
        <fullName evidence="1">Uncharacterized protein</fullName>
    </submittedName>
</protein>
<dbReference type="EMBL" id="JABANM010005113">
    <property type="protein sequence ID" value="KAF4748163.1"/>
    <property type="molecule type" value="Genomic_DNA"/>
</dbReference>
<accession>A0A7J6TSI4</accession>